<evidence type="ECO:0000259" key="1">
    <source>
        <dbReference type="Pfam" id="PF00561"/>
    </source>
</evidence>
<proteinExistence type="predicted"/>
<dbReference type="PANTHER" id="PTHR43433:SF5">
    <property type="entry name" value="AB HYDROLASE-1 DOMAIN-CONTAINING PROTEIN"/>
    <property type="match status" value="1"/>
</dbReference>
<dbReference type="Gene3D" id="3.40.50.1820">
    <property type="entry name" value="alpha/beta hydrolase"/>
    <property type="match status" value="1"/>
</dbReference>
<dbReference type="SUPFAM" id="SSF53474">
    <property type="entry name" value="alpha/beta-Hydrolases"/>
    <property type="match status" value="1"/>
</dbReference>
<dbReference type="Pfam" id="PF00561">
    <property type="entry name" value="Abhydrolase_1"/>
    <property type="match status" value="1"/>
</dbReference>
<dbReference type="GO" id="GO:0004806">
    <property type="term" value="F:triacylglycerol lipase activity"/>
    <property type="evidence" value="ECO:0007669"/>
    <property type="project" value="TreeGrafter"/>
</dbReference>
<evidence type="ECO:0000313" key="2">
    <source>
        <dbReference type="EMBL" id="RNB90246.1"/>
    </source>
</evidence>
<sequence length="282" mass="30752">MGERIVQVDGIELCTESFGKPADPAVLLIMGATASMVWWEEAFCRQIANNGRYVIRYDNRDTGRSTVYPPGSPAYTFEDMSDDAVRVLDAYGIEKAHIVGMSMGGMLAQMIALKHADRVLTVTLTATSNFAPELPPMEEKVVAFFENAGAVEWTNDQAVADFAVEKWRVLAGSRYDFPEERIRQLAVEEVRRAANPASMNNHGLVSGGETYLTRTHEIAAPALVIHGTADPIIPYPHGQALAKAIPGAKLLTLHETGHELAHGDWDVIVTAIAEHTASPAER</sequence>
<dbReference type="RefSeq" id="WP_122917174.1">
    <property type="nucleotide sequence ID" value="NZ_RHHQ01000007.1"/>
</dbReference>
<dbReference type="PRINTS" id="PR00111">
    <property type="entry name" value="ABHYDROLASE"/>
</dbReference>
<evidence type="ECO:0000313" key="3">
    <source>
        <dbReference type="Proteomes" id="UP000271031"/>
    </source>
</evidence>
<dbReference type="EMBL" id="RHHQ01000007">
    <property type="protein sequence ID" value="RNB90246.1"/>
    <property type="molecule type" value="Genomic_DNA"/>
</dbReference>
<name>A0A3M8DQ32_9BACL</name>
<organism evidence="2 3">
    <name type="scientific">Brevibacillus fluminis</name>
    <dbReference type="NCBI Taxonomy" id="511487"/>
    <lineage>
        <taxon>Bacteria</taxon>
        <taxon>Bacillati</taxon>
        <taxon>Bacillota</taxon>
        <taxon>Bacilli</taxon>
        <taxon>Bacillales</taxon>
        <taxon>Paenibacillaceae</taxon>
        <taxon>Brevibacillus</taxon>
    </lineage>
</organism>
<feature type="domain" description="AB hydrolase-1" evidence="1">
    <location>
        <begin position="24"/>
        <end position="260"/>
    </location>
</feature>
<accession>A0A3M8DQ32</accession>
<gene>
    <name evidence="2" type="ORF">EDM56_06930</name>
</gene>
<dbReference type="InterPro" id="IPR029058">
    <property type="entry name" value="AB_hydrolase_fold"/>
</dbReference>
<dbReference type="Proteomes" id="UP000271031">
    <property type="component" value="Unassembled WGS sequence"/>
</dbReference>
<dbReference type="PANTHER" id="PTHR43433">
    <property type="entry name" value="HYDROLASE, ALPHA/BETA FOLD FAMILY PROTEIN"/>
    <property type="match status" value="1"/>
</dbReference>
<dbReference type="InterPro" id="IPR000073">
    <property type="entry name" value="AB_hydrolase_1"/>
</dbReference>
<dbReference type="AlphaFoldDB" id="A0A3M8DQ32"/>
<reference evidence="2 3" key="1">
    <citation type="submission" date="2018-10" db="EMBL/GenBank/DDBJ databases">
        <title>Phylogenomics of Brevibacillus.</title>
        <authorList>
            <person name="Dunlap C."/>
        </authorList>
    </citation>
    <scope>NUCLEOTIDE SEQUENCE [LARGE SCALE GENOMIC DNA]</scope>
    <source>
        <strain evidence="2 3">JCM 15716</strain>
    </source>
</reference>
<dbReference type="InterPro" id="IPR050471">
    <property type="entry name" value="AB_hydrolase"/>
</dbReference>
<keyword evidence="3" id="KW-1185">Reference proteome</keyword>
<comment type="caution">
    <text evidence="2">The sequence shown here is derived from an EMBL/GenBank/DDBJ whole genome shotgun (WGS) entry which is preliminary data.</text>
</comment>
<keyword evidence="2" id="KW-0378">Hydrolase</keyword>
<dbReference type="GO" id="GO:0046503">
    <property type="term" value="P:glycerolipid catabolic process"/>
    <property type="evidence" value="ECO:0007669"/>
    <property type="project" value="TreeGrafter"/>
</dbReference>
<protein>
    <submittedName>
        <fullName evidence="2">Alpha/beta hydrolase</fullName>
    </submittedName>
</protein>
<dbReference type="OrthoDB" id="9805423at2"/>